<keyword evidence="5 8" id="KW-0812">Transmembrane</keyword>
<evidence type="ECO:0000256" key="8">
    <source>
        <dbReference type="HAMAP-Rule" id="MF_01147"/>
    </source>
</evidence>
<dbReference type="HAMAP" id="MF_01147">
    <property type="entry name" value="Lgt"/>
    <property type="match status" value="1"/>
</dbReference>
<feature type="transmembrane region" description="Helical" evidence="8">
    <location>
        <begin position="106"/>
        <end position="123"/>
    </location>
</feature>
<keyword evidence="4 8" id="KW-0808">Transferase</keyword>
<dbReference type="PANTHER" id="PTHR30589">
    <property type="entry name" value="PROLIPOPROTEIN DIACYLGLYCERYL TRANSFERASE"/>
    <property type="match status" value="1"/>
</dbReference>
<evidence type="ECO:0000313" key="9">
    <source>
        <dbReference type="EMBL" id="MEZ0473347.1"/>
    </source>
</evidence>
<evidence type="ECO:0000256" key="6">
    <source>
        <dbReference type="ARBA" id="ARBA00022989"/>
    </source>
</evidence>
<feature type="transmembrane region" description="Helical" evidence="8">
    <location>
        <begin position="229"/>
        <end position="248"/>
    </location>
</feature>
<dbReference type="EMBL" id="JBFWIC010000002">
    <property type="protein sequence ID" value="MEZ0473347.1"/>
    <property type="molecule type" value="Genomic_DNA"/>
</dbReference>
<keyword evidence="7 8" id="KW-0472">Membrane</keyword>
<sequence length="307" mass="33952">MTHLHQIDPVAISLPAFELFGRSFHPQVHWYGIMYVVAFAVAWLLGRSRIRAGRLPGVDEHAFGDLMFYGMLGVILGGRIGYVLFYAFGDFLADPLLLLRVTDGGMSFHGGLLGVLIACWLWARKHGLNFFDLMDFAAPIVPPGLGFGRLGNYIGGELWGKPTGGDWGVVFPGSLPPQYRELGPDALRRLHESGALDAFARHPSQLYQAFLEGLVLFCILWWASRRPRARYALSGLFALGYGTFRFLVEFVREPDADLGYLAFGWLTMGQLLSLPLILVGVFWLWKSRGAPVLQPQAPGKTAAPEAS</sequence>
<feature type="transmembrane region" description="Helical" evidence="8">
    <location>
        <begin position="28"/>
        <end position="45"/>
    </location>
</feature>
<comment type="caution">
    <text evidence="9">The sequence shown here is derived from an EMBL/GenBank/DDBJ whole genome shotgun (WGS) entry which is preliminary data.</text>
</comment>
<keyword evidence="2 8" id="KW-1003">Cell membrane</keyword>
<comment type="function">
    <text evidence="8">Catalyzes the transfer of the diacylglyceryl group from phosphatidylglycerol to the sulfhydryl group of the N-terminal cysteine of a prolipoprotein, the first step in the formation of mature lipoproteins.</text>
</comment>
<reference evidence="9 10" key="1">
    <citation type="submission" date="2024-07" db="EMBL/GenBank/DDBJ databases">
        <title>Luteimonas salilacus sp. nov., isolated from the shore soil of Salt Lake in Tibet of China.</title>
        <authorList>
            <person name="Zhang X."/>
            <person name="Li A."/>
        </authorList>
    </citation>
    <scope>NUCLEOTIDE SEQUENCE [LARGE SCALE GENOMIC DNA]</scope>
    <source>
        <strain evidence="9 10">B3-2-R+30</strain>
    </source>
</reference>
<feature type="transmembrane region" description="Helical" evidence="8">
    <location>
        <begin position="66"/>
        <end position="86"/>
    </location>
</feature>
<organism evidence="9 10">
    <name type="scientific">Luteimonas salinilitoris</name>
    <dbReference type="NCBI Taxonomy" id="3237697"/>
    <lineage>
        <taxon>Bacteria</taxon>
        <taxon>Pseudomonadati</taxon>
        <taxon>Pseudomonadota</taxon>
        <taxon>Gammaproteobacteria</taxon>
        <taxon>Lysobacterales</taxon>
        <taxon>Lysobacteraceae</taxon>
        <taxon>Luteimonas</taxon>
    </lineage>
</organism>
<evidence type="ECO:0000256" key="5">
    <source>
        <dbReference type="ARBA" id="ARBA00022692"/>
    </source>
</evidence>
<comment type="subcellular location">
    <subcellularLocation>
        <location evidence="8">Cell membrane</location>
        <topology evidence="8">Multi-pass membrane protein</topology>
    </subcellularLocation>
</comment>
<comment type="catalytic activity">
    <reaction evidence="8">
        <text>L-cysteinyl-[prolipoprotein] + a 1,2-diacyl-sn-glycero-3-phospho-(1'-sn-glycerol) = an S-1,2-diacyl-sn-glyceryl-L-cysteinyl-[prolipoprotein] + sn-glycerol 1-phosphate + H(+)</text>
        <dbReference type="Rhea" id="RHEA:56712"/>
        <dbReference type="Rhea" id="RHEA-COMP:14679"/>
        <dbReference type="Rhea" id="RHEA-COMP:14680"/>
        <dbReference type="ChEBI" id="CHEBI:15378"/>
        <dbReference type="ChEBI" id="CHEBI:29950"/>
        <dbReference type="ChEBI" id="CHEBI:57685"/>
        <dbReference type="ChEBI" id="CHEBI:64716"/>
        <dbReference type="ChEBI" id="CHEBI:140658"/>
        <dbReference type="EC" id="2.5.1.145"/>
    </reaction>
</comment>
<dbReference type="Proteomes" id="UP001566331">
    <property type="component" value="Unassembled WGS sequence"/>
</dbReference>
<dbReference type="EC" id="2.5.1.145" evidence="8"/>
<gene>
    <name evidence="8 9" type="primary">lgt</name>
    <name evidence="9" type="ORF">AB6713_01765</name>
</gene>
<evidence type="ECO:0000256" key="1">
    <source>
        <dbReference type="ARBA" id="ARBA00007150"/>
    </source>
</evidence>
<comment type="similarity">
    <text evidence="1 8">Belongs to the Lgt family.</text>
</comment>
<evidence type="ECO:0000256" key="7">
    <source>
        <dbReference type="ARBA" id="ARBA00023136"/>
    </source>
</evidence>
<dbReference type="Pfam" id="PF01790">
    <property type="entry name" value="LGT"/>
    <property type="match status" value="1"/>
</dbReference>
<comment type="pathway">
    <text evidence="8">Protein modification; lipoprotein biosynthesis (diacylglyceryl transfer).</text>
</comment>
<evidence type="ECO:0000256" key="4">
    <source>
        <dbReference type="ARBA" id="ARBA00022679"/>
    </source>
</evidence>
<accession>A0ABV4HKT9</accession>
<keyword evidence="10" id="KW-1185">Reference proteome</keyword>
<evidence type="ECO:0000256" key="3">
    <source>
        <dbReference type="ARBA" id="ARBA00022519"/>
    </source>
</evidence>
<protein>
    <recommendedName>
        <fullName evidence="8">Phosphatidylglycerol--prolipoprotein diacylglyceryl transferase</fullName>
        <ecNumber evidence="8">2.5.1.145</ecNumber>
    </recommendedName>
</protein>
<dbReference type="RefSeq" id="WP_370562093.1">
    <property type="nucleotide sequence ID" value="NZ_JBFWIB010000001.1"/>
</dbReference>
<dbReference type="GO" id="GO:0008961">
    <property type="term" value="F:phosphatidylglycerol-prolipoprotein diacylglyceryl transferase activity"/>
    <property type="evidence" value="ECO:0007669"/>
    <property type="project" value="UniProtKB-EC"/>
</dbReference>
<dbReference type="PANTHER" id="PTHR30589:SF0">
    <property type="entry name" value="PHOSPHATIDYLGLYCEROL--PROLIPOPROTEIN DIACYLGLYCERYL TRANSFERASE"/>
    <property type="match status" value="1"/>
</dbReference>
<dbReference type="NCBIfam" id="TIGR00544">
    <property type="entry name" value="lgt"/>
    <property type="match status" value="1"/>
</dbReference>
<proteinExistence type="inferred from homology"/>
<feature type="binding site" evidence="8">
    <location>
        <position position="149"/>
    </location>
    <ligand>
        <name>a 1,2-diacyl-sn-glycero-3-phospho-(1'-sn-glycerol)</name>
        <dbReference type="ChEBI" id="CHEBI:64716"/>
    </ligand>
</feature>
<dbReference type="PROSITE" id="PS01311">
    <property type="entry name" value="LGT"/>
    <property type="match status" value="1"/>
</dbReference>
<dbReference type="InterPro" id="IPR001640">
    <property type="entry name" value="Lgt"/>
</dbReference>
<keyword evidence="6 8" id="KW-1133">Transmembrane helix</keyword>
<evidence type="ECO:0000313" key="10">
    <source>
        <dbReference type="Proteomes" id="UP001566331"/>
    </source>
</evidence>
<feature type="transmembrane region" description="Helical" evidence="8">
    <location>
        <begin position="260"/>
        <end position="285"/>
    </location>
</feature>
<keyword evidence="3" id="KW-0997">Cell inner membrane</keyword>
<name>A0ABV4HKT9_9GAMM</name>
<evidence type="ECO:0000256" key="2">
    <source>
        <dbReference type="ARBA" id="ARBA00022475"/>
    </source>
</evidence>